<dbReference type="Proteomes" id="UP001472866">
    <property type="component" value="Chromosome 02"/>
</dbReference>
<feature type="transmembrane region" description="Helical" evidence="2">
    <location>
        <begin position="147"/>
        <end position="165"/>
    </location>
</feature>
<proteinExistence type="inferred from homology"/>
<dbReference type="InterPro" id="IPR007572">
    <property type="entry name" value="Uncharacterised_Ycf20"/>
</dbReference>
<organism evidence="3 4">
    <name type="scientific">Chloropicon roscoffensis</name>
    <dbReference type="NCBI Taxonomy" id="1461544"/>
    <lineage>
        <taxon>Eukaryota</taxon>
        <taxon>Viridiplantae</taxon>
        <taxon>Chlorophyta</taxon>
        <taxon>Chloropicophyceae</taxon>
        <taxon>Chloropicales</taxon>
        <taxon>Chloropicaceae</taxon>
        <taxon>Chloropicon</taxon>
    </lineage>
</organism>
<dbReference type="PANTHER" id="PTHR33787">
    <property type="match status" value="1"/>
</dbReference>
<feature type="transmembrane region" description="Helical" evidence="2">
    <location>
        <begin position="172"/>
        <end position="190"/>
    </location>
</feature>
<feature type="transmembrane region" description="Helical" evidence="2">
    <location>
        <begin position="119"/>
        <end position="141"/>
    </location>
</feature>
<dbReference type="PANTHER" id="PTHR33787:SF5">
    <property type="entry name" value="YCF20-LIKE PROTEIN"/>
    <property type="match status" value="1"/>
</dbReference>
<evidence type="ECO:0000256" key="1">
    <source>
        <dbReference type="ARBA" id="ARBA00009846"/>
    </source>
</evidence>
<sequence>MRSALVVEAAGIRGRGEACAACRCSSSPVRRRARFQVIRSTPEPSRRPDVCGSTAMPKLDAFIKRGGTGERSVKVFAASGEPELPSGEGTSGPGLLRVLLNAPQLAERYFERKWWRKPMWYFITFGFAYFAANTISLSFGAKAVNDVVASVLVVIFYEAASRVVYKADRRTVWHWLLHYFKIGTVVGFLLDSYKLGG</sequence>
<evidence type="ECO:0000313" key="3">
    <source>
        <dbReference type="EMBL" id="WZN59772.1"/>
    </source>
</evidence>
<keyword evidence="2" id="KW-0472">Membrane</keyword>
<keyword evidence="2" id="KW-1133">Transmembrane helix</keyword>
<gene>
    <name evidence="3" type="ORF">HKI87_02g12980</name>
</gene>
<accession>A0AAX4P0H4</accession>
<dbReference type="EMBL" id="CP151502">
    <property type="protein sequence ID" value="WZN59772.1"/>
    <property type="molecule type" value="Genomic_DNA"/>
</dbReference>
<name>A0AAX4P0H4_9CHLO</name>
<comment type="similarity">
    <text evidence="1">Belongs to the ycf20 family.</text>
</comment>
<dbReference type="Pfam" id="PF04483">
    <property type="entry name" value="DUF565"/>
    <property type="match status" value="1"/>
</dbReference>
<evidence type="ECO:0000313" key="4">
    <source>
        <dbReference type="Proteomes" id="UP001472866"/>
    </source>
</evidence>
<reference evidence="3 4" key="1">
    <citation type="submission" date="2024-03" db="EMBL/GenBank/DDBJ databases">
        <title>Complete genome sequence of the green alga Chloropicon roscoffensis RCC1871.</title>
        <authorList>
            <person name="Lemieux C."/>
            <person name="Pombert J.-F."/>
            <person name="Otis C."/>
            <person name="Turmel M."/>
        </authorList>
    </citation>
    <scope>NUCLEOTIDE SEQUENCE [LARGE SCALE GENOMIC DNA]</scope>
    <source>
        <strain evidence="3 4">RCC1871</strain>
    </source>
</reference>
<evidence type="ECO:0000256" key="2">
    <source>
        <dbReference type="SAM" id="Phobius"/>
    </source>
</evidence>
<keyword evidence="4" id="KW-1185">Reference proteome</keyword>
<protein>
    <submittedName>
        <fullName evidence="3">DUF565 domain-containing protein</fullName>
    </submittedName>
</protein>
<keyword evidence="2" id="KW-0812">Transmembrane</keyword>
<dbReference type="AlphaFoldDB" id="A0AAX4P0H4"/>